<dbReference type="EMBL" id="BJZP01000011">
    <property type="protein sequence ID" value="GEO85558.1"/>
    <property type="molecule type" value="Genomic_DNA"/>
</dbReference>
<dbReference type="AlphaFoldDB" id="A0A512HJC6"/>
<dbReference type="RefSeq" id="WP_147180532.1">
    <property type="nucleotide sequence ID" value="NZ_BJZP01000011.1"/>
</dbReference>
<proteinExistence type="predicted"/>
<comment type="caution">
    <text evidence="1">The sequence shown here is derived from an EMBL/GenBank/DDBJ whole genome shotgun (WGS) entry which is preliminary data.</text>
</comment>
<name>A0A512HJC6_9HYPH</name>
<sequence>MSTIITDFSKSFVKLTIWQQDGARVEITSMGTKGVLYWARAASGHIVCGIDREGLDLIRVILGAMDQEEATALHFALADISKTGLDALEVDVNLTGEGSKFKITYRNAATNSPAYDYFDDVSLFLGRTPGYSHPG</sequence>
<dbReference type="Proteomes" id="UP000321717">
    <property type="component" value="Unassembled WGS sequence"/>
</dbReference>
<organism evidence="1 2">
    <name type="scientific">Ciceribacter naphthalenivorans</name>
    <dbReference type="NCBI Taxonomy" id="1118451"/>
    <lineage>
        <taxon>Bacteria</taxon>
        <taxon>Pseudomonadati</taxon>
        <taxon>Pseudomonadota</taxon>
        <taxon>Alphaproteobacteria</taxon>
        <taxon>Hyphomicrobiales</taxon>
        <taxon>Rhizobiaceae</taxon>
        <taxon>Ciceribacter</taxon>
    </lineage>
</organism>
<protein>
    <submittedName>
        <fullName evidence="1">Uncharacterized protein</fullName>
    </submittedName>
</protein>
<evidence type="ECO:0000313" key="1">
    <source>
        <dbReference type="EMBL" id="GEO85558.1"/>
    </source>
</evidence>
<evidence type="ECO:0000313" key="2">
    <source>
        <dbReference type="Proteomes" id="UP000321717"/>
    </source>
</evidence>
<keyword evidence="2" id="KW-1185">Reference proteome</keyword>
<accession>A0A512HJC6</accession>
<gene>
    <name evidence="1" type="ORF">RNA01_24900</name>
</gene>
<reference evidence="1 2" key="1">
    <citation type="submission" date="2019-07" db="EMBL/GenBank/DDBJ databases">
        <title>Whole genome shotgun sequence of Rhizobium naphthalenivorans NBRC 107585.</title>
        <authorList>
            <person name="Hosoyama A."/>
            <person name="Uohara A."/>
            <person name="Ohji S."/>
            <person name="Ichikawa N."/>
        </authorList>
    </citation>
    <scope>NUCLEOTIDE SEQUENCE [LARGE SCALE GENOMIC DNA]</scope>
    <source>
        <strain evidence="1 2">NBRC 107585</strain>
    </source>
</reference>